<protein>
    <recommendedName>
        <fullName evidence="5">Peptidase inhibitor I78 family protein</fullName>
    </recommendedName>
</protein>
<organism evidence="3 4">
    <name type="scientific">Pseudothioclava arenosa</name>
    <dbReference type="NCBI Taxonomy" id="1795308"/>
    <lineage>
        <taxon>Bacteria</taxon>
        <taxon>Pseudomonadati</taxon>
        <taxon>Pseudomonadota</taxon>
        <taxon>Alphaproteobacteria</taxon>
        <taxon>Rhodobacterales</taxon>
        <taxon>Paracoccaceae</taxon>
        <taxon>Pseudothioclava</taxon>
    </lineage>
</organism>
<proteinExistence type="predicted"/>
<dbReference type="PROSITE" id="PS51257">
    <property type="entry name" value="PROKAR_LIPOPROTEIN"/>
    <property type="match status" value="1"/>
</dbReference>
<dbReference type="AlphaFoldDB" id="A0A2A4CVA1"/>
<feature type="chain" id="PRO_5013195464" description="Peptidase inhibitor I78 family protein" evidence="2">
    <location>
        <begin position="22"/>
        <end position="112"/>
    </location>
</feature>
<sequence length="112" mass="12325">MLRVYVIAAAVLLAACQPAPHQEAPAPVLPAPQLTPPVTTTAGGLEERQPDTCHAADYLSVLGQPRSALDYLVIDRPYRIVEWRGFEDQNYNPQRVVFRLDAAGNIWNIDCG</sequence>
<accession>A0A2A4CVA1</accession>
<feature type="signal peptide" evidence="2">
    <location>
        <begin position="1"/>
        <end position="21"/>
    </location>
</feature>
<keyword evidence="2" id="KW-0732">Signal</keyword>
<dbReference type="OrthoDB" id="7859990at2"/>
<name>A0A2A4CVA1_9RHOB</name>
<evidence type="ECO:0000256" key="2">
    <source>
        <dbReference type="SAM" id="SignalP"/>
    </source>
</evidence>
<feature type="region of interest" description="Disordered" evidence="1">
    <location>
        <begin position="22"/>
        <end position="49"/>
    </location>
</feature>
<evidence type="ECO:0008006" key="5">
    <source>
        <dbReference type="Google" id="ProtNLM"/>
    </source>
</evidence>
<gene>
    <name evidence="3" type="ORF">CLN94_01455</name>
</gene>
<evidence type="ECO:0000256" key="1">
    <source>
        <dbReference type="SAM" id="MobiDB-lite"/>
    </source>
</evidence>
<evidence type="ECO:0000313" key="4">
    <source>
        <dbReference type="Proteomes" id="UP000243507"/>
    </source>
</evidence>
<dbReference type="Proteomes" id="UP000243507">
    <property type="component" value="Unassembled WGS sequence"/>
</dbReference>
<dbReference type="RefSeq" id="WP_096430277.1">
    <property type="nucleotide sequence ID" value="NZ_NTJD01000001.1"/>
</dbReference>
<dbReference type="EMBL" id="NTJD01000001">
    <property type="protein sequence ID" value="PCD78004.1"/>
    <property type="molecule type" value="Genomic_DNA"/>
</dbReference>
<keyword evidence="4" id="KW-1185">Reference proteome</keyword>
<reference evidence="3 4" key="1">
    <citation type="submission" date="2017-09" db="EMBL/GenBank/DDBJ databases">
        <title>A multilocus sequence analysis scheme for characterization of bacteria in the genus Thioclava.</title>
        <authorList>
            <person name="Liu Y."/>
            <person name="Shao Z."/>
        </authorList>
    </citation>
    <scope>NUCLEOTIDE SEQUENCE [LARGE SCALE GENOMIC DNA]</scope>
    <source>
        <strain evidence="3 4">CAU 1312</strain>
    </source>
</reference>
<evidence type="ECO:0000313" key="3">
    <source>
        <dbReference type="EMBL" id="PCD78004.1"/>
    </source>
</evidence>
<comment type="caution">
    <text evidence="3">The sequence shown here is derived from an EMBL/GenBank/DDBJ whole genome shotgun (WGS) entry which is preliminary data.</text>
</comment>